<evidence type="ECO:0000313" key="2">
    <source>
        <dbReference type="Proteomes" id="UP001204772"/>
    </source>
</evidence>
<dbReference type="RefSeq" id="WP_253524174.1">
    <property type="nucleotide sequence ID" value="NZ_JAMZEL010000001.1"/>
</dbReference>
<accession>A0ABT1FHP9</accession>
<sequence>MFNIEPIHKIEIVWEGPLTIKDAKEKKDFKFDYGLYQIYGTHPVYGANSLLYIGKSDRNVFRYRMESHERDWIPDVPSDVTIYLGYFAGESDISPADEDWSRDINYAERLLIYCCQPSFNVREKYLKPNFENEIIVLNFGKRHQLPAVFSSLILHDEKKRLKRWAWSEKIIPTASDDSI</sequence>
<dbReference type="Proteomes" id="UP001204772">
    <property type="component" value="Unassembled WGS sequence"/>
</dbReference>
<reference evidence="1 2" key="1">
    <citation type="submission" date="2022-06" db="EMBL/GenBank/DDBJ databases">
        <title>Runella sp. S5 genome sequencing.</title>
        <authorList>
            <person name="Park S."/>
        </authorList>
    </citation>
    <scope>NUCLEOTIDE SEQUENCE [LARGE SCALE GENOMIC DNA]</scope>
    <source>
        <strain evidence="1 2">S5</strain>
    </source>
</reference>
<evidence type="ECO:0008006" key="3">
    <source>
        <dbReference type="Google" id="ProtNLM"/>
    </source>
</evidence>
<organism evidence="1 2">
    <name type="scientific">Runella salmonicolor</name>
    <dbReference type="NCBI Taxonomy" id="2950278"/>
    <lineage>
        <taxon>Bacteria</taxon>
        <taxon>Pseudomonadati</taxon>
        <taxon>Bacteroidota</taxon>
        <taxon>Cytophagia</taxon>
        <taxon>Cytophagales</taxon>
        <taxon>Spirosomataceae</taxon>
        <taxon>Runella</taxon>
    </lineage>
</organism>
<keyword evidence="2" id="KW-1185">Reference proteome</keyword>
<comment type="caution">
    <text evidence="1">The sequence shown here is derived from an EMBL/GenBank/DDBJ whole genome shotgun (WGS) entry which is preliminary data.</text>
</comment>
<name>A0ABT1FHP9_9BACT</name>
<gene>
    <name evidence="1" type="ORF">NCI00_01300</name>
</gene>
<proteinExistence type="predicted"/>
<dbReference type="EMBL" id="JAMZEL010000001">
    <property type="protein sequence ID" value="MCP1381035.1"/>
    <property type="molecule type" value="Genomic_DNA"/>
</dbReference>
<protein>
    <recommendedName>
        <fullName evidence="3">GIY-YIG domain-containing protein</fullName>
    </recommendedName>
</protein>
<evidence type="ECO:0000313" key="1">
    <source>
        <dbReference type="EMBL" id="MCP1381035.1"/>
    </source>
</evidence>